<gene>
    <name evidence="5" type="ORF">BDV95DRAFT_628386</name>
</gene>
<dbReference type="OrthoDB" id="1535081at2759"/>
<comment type="caution">
    <text evidence="5">The sequence shown here is derived from an EMBL/GenBank/DDBJ whole genome shotgun (WGS) entry which is preliminary data.</text>
</comment>
<keyword evidence="6" id="KW-1185">Reference proteome</keyword>
<dbReference type="EMBL" id="JAADJZ010000010">
    <property type="protein sequence ID" value="KAF2871891.1"/>
    <property type="molecule type" value="Genomic_DNA"/>
</dbReference>
<dbReference type="PROSITE" id="PS51683">
    <property type="entry name" value="SAM_OMT_II"/>
    <property type="match status" value="1"/>
</dbReference>
<keyword evidence="1 5" id="KW-0489">Methyltransferase</keyword>
<reference evidence="5 6" key="1">
    <citation type="submission" date="2020-01" db="EMBL/GenBank/DDBJ databases">
        <authorList>
            <consortium name="DOE Joint Genome Institute"/>
            <person name="Haridas S."/>
            <person name="Albert R."/>
            <person name="Binder M."/>
            <person name="Bloem J."/>
            <person name="Labutti K."/>
            <person name="Salamov A."/>
            <person name="Andreopoulos B."/>
            <person name="Baker S.E."/>
            <person name="Barry K."/>
            <person name="Bills G."/>
            <person name="Bluhm B.H."/>
            <person name="Cannon C."/>
            <person name="Castanera R."/>
            <person name="Culley D.E."/>
            <person name="Daum C."/>
            <person name="Ezra D."/>
            <person name="Gonzalez J.B."/>
            <person name="Henrissat B."/>
            <person name="Kuo A."/>
            <person name="Liang C."/>
            <person name="Lipzen A."/>
            <person name="Lutzoni F."/>
            <person name="Magnuson J."/>
            <person name="Mondo S."/>
            <person name="Nolan M."/>
            <person name="Ohm R."/>
            <person name="Pangilinan J."/>
            <person name="Park H.-J.H."/>
            <person name="Ramirez L."/>
            <person name="Alfaro M."/>
            <person name="Sun H."/>
            <person name="Tritt A."/>
            <person name="Yoshinaga Y."/>
            <person name="Zwiers L.-H.L."/>
            <person name="Turgeon B.G."/>
            <person name="Goodwin S.B."/>
            <person name="Spatafora J.W."/>
            <person name="Crous P.W."/>
            <person name="Grigoriev I.V."/>
        </authorList>
    </citation>
    <scope>NUCLEOTIDE SEQUENCE [LARGE SCALE GENOMIC DNA]</scope>
    <source>
        <strain evidence="5 6">CBS 611.86</strain>
    </source>
</reference>
<dbReference type="InterPro" id="IPR001077">
    <property type="entry name" value="COMT_C"/>
</dbReference>
<sequence length="418" mass="45771">MSTTEQDLQHATTLLSKLQATDAKALENDSAARHELLQLSRNLTAALENPVDRATDLVFKPYTTVAARIAVDLNLFQHICDHVDGITSQKLAELTGADEVLITRILRLLAATAHLSESSTNTWTANPTTHALASPPVAAGHRFVYDILVTAALRTPTYLHESHYIAPTAPTDGLIQYAHQTKLPIFDYLATKPSLLADFNLFMGHTLGARSAWHDWYDVEGRILNGFSGGDLVVDVGGGKGHDLAALWATHGQHAAWPSSARLVLQDLPQVLSAIPPSMLPAPITLTPYDFFTPQPVRGARVYLLHHILHDWADSYCHTILTHLREAMAPGYSKLLIHELVLPDEGASELQARFDLVMMTFNGGMERTRGQWRGLLEGAGFCKVRFWEGDDGGDGLVEAEVVGRGETVEKETETEIGV</sequence>
<organism evidence="5 6">
    <name type="scientific">Massariosphaeria phaeospora</name>
    <dbReference type="NCBI Taxonomy" id="100035"/>
    <lineage>
        <taxon>Eukaryota</taxon>
        <taxon>Fungi</taxon>
        <taxon>Dikarya</taxon>
        <taxon>Ascomycota</taxon>
        <taxon>Pezizomycotina</taxon>
        <taxon>Dothideomycetes</taxon>
        <taxon>Pleosporomycetidae</taxon>
        <taxon>Pleosporales</taxon>
        <taxon>Pleosporales incertae sedis</taxon>
        <taxon>Massariosphaeria</taxon>
    </lineage>
</organism>
<feature type="domain" description="O-methyltransferase C-terminal" evidence="4">
    <location>
        <begin position="227"/>
        <end position="381"/>
    </location>
</feature>
<dbReference type="AlphaFoldDB" id="A0A7C8IA28"/>
<evidence type="ECO:0000313" key="6">
    <source>
        <dbReference type="Proteomes" id="UP000481861"/>
    </source>
</evidence>
<accession>A0A7C8IA28</accession>
<evidence type="ECO:0000259" key="4">
    <source>
        <dbReference type="Pfam" id="PF00891"/>
    </source>
</evidence>
<proteinExistence type="predicted"/>
<dbReference type="Proteomes" id="UP000481861">
    <property type="component" value="Unassembled WGS sequence"/>
</dbReference>
<dbReference type="SUPFAM" id="SSF46785">
    <property type="entry name" value="Winged helix' DNA-binding domain"/>
    <property type="match status" value="1"/>
</dbReference>
<dbReference type="Pfam" id="PF00891">
    <property type="entry name" value="Methyltransf_2"/>
    <property type="match status" value="1"/>
</dbReference>
<evidence type="ECO:0000256" key="1">
    <source>
        <dbReference type="ARBA" id="ARBA00022603"/>
    </source>
</evidence>
<dbReference type="GO" id="GO:0008171">
    <property type="term" value="F:O-methyltransferase activity"/>
    <property type="evidence" value="ECO:0007669"/>
    <property type="project" value="InterPro"/>
</dbReference>
<evidence type="ECO:0000256" key="3">
    <source>
        <dbReference type="ARBA" id="ARBA00022691"/>
    </source>
</evidence>
<dbReference type="PANTHER" id="PTHR43712:SF1">
    <property type="entry name" value="HYPOTHETICAL O-METHYLTRANSFERASE (EUROFUNG)-RELATED"/>
    <property type="match status" value="1"/>
</dbReference>
<dbReference type="InterPro" id="IPR029063">
    <property type="entry name" value="SAM-dependent_MTases_sf"/>
</dbReference>
<dbReference type="Gene3D" id="3.40.50.150">
    <property type="entry name" value="Vaccinia Virus protein VP39"/>
    <property type="match status" value="1"/>
</dbReference>
<dbReference type="SUPFAM" id="SSF53335">
    <property type="entry name" value="S-adenosyl-L-methionine-dependent methyltransferases"/>
    <property type="match status" value="1"/>
</dbReference>
<dbReference type="InterPro" id="IPR036388">
    <property type="entry name" value="WH-like_DNA-bd_sf"/>
</dbReference>
<dbReference type="PANTHER" id="PTHR43712">
    <property type="entry name" value="PUTATIVE (AFU_ORTHOLOGUE AFUA_4G14580)-RELATED"/>
    <property type="match status" value="1"/>
</dbReference>
<keyword evidence="2 5" id="KW-0808">Transferase</keyword>
<dbReference type="Gene3D" id="1.10.10.10">
    <property type="entry name" value="Winged helix-like DNA-binding domain superfamily/Winged helix DNA-binding domain"/>
    <property type="match status" value="1"/>
</dbReference>
<dbReference type="GO" id="GO:0032259">
    <property type="term" value="P:methylation"/>
    <property type="evidence" value="ECO:0007669"/>
    <property type="project" value="UniProtKB-KW"/>
</dbReference>
<evidence type="ECO:0000313" key="5">
    <source>
        <dbReference type="EMBL" id="KAF2871891.1"/>
    </source>
</evidence>
<keyword evidence="3" id="KW-0949">S-adenosyl-L-methionine</keyword>
<protein>
    <submittedName>
        <fullName evidence="5">O-methyltransferase-domain-containing protein</fullName>
    </submittedName>
</protein>
<dbReference type="InterPro" id="IPR016461">
    <property type="entry name" value="COMT-like"/>
</dbReference>
<evidence type="ECO:0000256" key="2">
    <source>
        <dbReference type="ARBA" id="ARBA00022679"/>
    </source>
</evidence>
<dbReference type="InterPro" id="IPR036390">
    <property type="entry name" value="WH_DNA-bd_sf"/>
</dbReference>
<name>A0A7C8IA28_9PLEO</name>